<evidence type="ECO:0000256" key="1">
    <source>
        <dbReference type="ARBA" id="ARBA00005417"/>
    </source>
</evidence>
<dbReference type="InterPro" id="IPR003439">
    <property type="entry name" value="ABC_transporter-like_ATP-bd"/>
</dbReference>
<evidence type="ECO:0000259" key="4">
    <source>
        <dbReference type="PROSITE" id="PS50893"/>
    </source>
</evidence>
<keyword evidence="6" id="KW-1185">Reference proteome</keyword>
<dbReference type="InterPro" id="IPR003593">
    <property type="entry name" value="AAA+_ATPase"/>
</dbReference>
<organism evidence="5 6">
    <name type="scientific">Mesorhizobium shangrilense</name>
    <dbReference type="NCBI Taxonomy" id="460060"/>
    <lineage>
        <taxon>Bacteria</taxon>
        <taxon>Pseudomonadati</taxon>
        <taxon>Pseudomonadota</taxon>
        <taxon>Alphaproteobacteria</taxon>
        <taxon>Hyphomicrobiales</taxon>
        <taxon>Phyllobacteriaceae</taxon>
        <taxon>Mesorhizobium</taxon>
    </lineage>
</organism>
<dbReference type="CDD" id="cd03216">
    <property type="entry name" value="ABC_Carb_Monos_I"/>
    <property type="match status" value="1"/>
</dbReference>
<keyword evidence="2" id="KW-0547">Nucleotide-binding</keyword>
<sequence length="503" mass="54180">MTAPQPNASGISIRGVTKRYGSTIALNGVDLDIRPGEVLGIAGPNGAGKSTLIRIIAGEERPDGGELTFDGNPWSPTVDWHAVAVVHQEPQLFPNLTVAQNVLVGREGTGSGKPRLGAADARVMDALGIGHLKDRLLAECSLATQQRTEIARAVARDSRVFLFDEPNSALTADESDELFREMHKIAAAGRIVLLVTHRLGDLVQHCKRVAVVRDGRVRTMLEGESLTEDGLARQLVTDSGTVHGDGDKRNPAAPSSSGLLFSVCDWTHRKAFRGIELDGKAGEIIALVGVEGSGSRELLRSLAGLERCNGTVEISGLSGDVALRQCTAYVPATRQLSLYSNFSVGENLLVRLGYPEIAGFGLMLRKRKMREMAAAAVSRFLVKTRTTTQEIRSLSGGNQQKVAIAQALHCAPKLLLLEEPTRGVDIHSKAEIYRLLRDYADQGNTVVIFCTEVLEVYEAADRVHVVADGAMAPSLRIADYAQVEQLATDITRLEQESRKGEAA</sequence>
<reference evidence="5 6" key="1">
    <citation type="submission" date="2024-06" db="EMBL/GenBank/DDBJ databases">
        <authorList>
            <person name="Kim D.-U."/>
        </authorList>
    </citation>
    <scope>NUCLEOTIDE SEQUENCE [LARGE SCALE GENOMIC DNA]</scope>
    <source>
        <strain evidence="5 6">KACC15460</strain>
    </source>
</reference>
<accession>A0ABV2DD33</accession>
<dbReference type="GO" id="GO:0005524">
    <property type="term" value="F:ATP binding"/>
    <property type="evidence" value="ECO:0007669"/>
    <property type="project" value="UniProtKB-KW"/>
</dbReference>
<dbReference type="PANTHER" id="PTHR43790:SF4">
    <property type="entry name" value="GUANOSINE IMPORT ATP-BINDING PROTEIN NUPO"/>
    <property type="match status" value="1"/>
</dbReference>
<name>A0ABV2DD33_9HYPH</name>
<dbReference type="PROSITE" id="PS00211">
    <property type="entry name" value="ABC_TRANSPORTER_1"/>
    <property type="match status" value="1"/>
</dbReference>
<protein>
    <submittedName>
        <fullName evidence="5">Sugar ABC transporter ATP-binding protein</fullName>
    </submittedName>
</protein>
<dbReference type="SUPFAM" id="SSF52540">
    <property type="entry name" value="P-loop containing nucleoside triphosphate hydrolases"/>
    <property type="match status" value="2"/>
</dbReference>
<dbReference type="Proteomes" id="UP001548832">
    <property type="component" value="Unassembled WGS sequence"/>
</dbReference>
<evidence type="ECO:0000256" key="3">
    <source>
        <dbReference type="ARBA" id="ARBA00022840"/>
    </source>
</evidence>
<comment type="caution">
    <text evidence="5">The sequence shown here is derived from an EMBL/GenBank/DDBJ whole genome shotgun (WGS) entry which is preliminary data.</text>
</comment>
<gene>
    <name evidence="5" type="ORF">ABVQ20_13365</name>
</gene>
<dbReference type="EMBL" id="JBEWSZ010000001">
    <property type="protein sequence ID" value="MET2827966.1"/>
    <property type="molecule type" value="Genomic_DNA"/>
</dbReference>
<dbReference type="Pfam" id="PF00005">
    <property type="entry name" value="ABC_tran"/>
    <property type="match status" value="2"/>
</dbReference>
<dbReference type="PANTHER" id="PTHR43790">
    <property type="entry name" value="CARBOHYDRATE TRANSPORT ATP-BINDING PROTEIN MG119-RELATED"/>
    <property type="match status" value="1"/>
</dbReference>
<dbReference type="Gene3D" id="3.40.50.300">
    <property type="entry name" value="P-loop containing nucleotide triphosphate hydrolases"/>
    <property type="match status" value="2"/>
</dbReference>
<proteinExistence type="inferred from homology"/>
<keyword evidence="3 5" id="KW-0067">ATP-binding</keyword>
<comment type="similarity">
    <text evidence="1">Belongs to the ABC transporter superfamily.</text>
</comment>
<dbReference type="InterPro" id="IPR017871">
    <property type="entry name" value="ABC_transporter-like_CS"/>
</dbReference>
<dbReference type="InterPro" id="IPR050107">
    <property type="entry name" value="ABC_carbohydrate_import_ATPase"/>
</dbReference>
<feature type="domain" description="ABC transporter" evidence="4">
    <location>
        <begin position="11"/>
        <end position="239"/>
    </location>
</feature>
<feature type="domain" description="ABC transporter" evidence="4">
    <location>
        <begin position="254"/>
        <end position="493"/>
    </location>
</feature>
<evidence type="ECO:0000313" key="5">
    <source>
        <dbReference type="EMBL" id="MET2827966.1"/>
    </source>
</evidence>
<evidence type="ECO:0000313" key="6">
    <source>
        <dbReference type="Proteomes" id="UP001548832"/>
    </source>
</evidence>
<evidence type="ECO:0000256" key="2">
    <source>
        <dbReference type="ARBA" id="ARBA00022741"/>
    </source>
</evidence>
<dbReference type="PROSITE" id="PS50893">
    <property type="entry name" value="ABC_TRANSPORTER_2"/>
    <property type="match status" value="2"/>
</dbReference>
<dbReference type="SMART" id="SM00382">
    <property type="entry name" value="AAA"/>
    <property type="match status" value="2"/>
</dbReference>
<dbReference type="InterPro" id="IPR027417">
    <property type="entry name" value="P-loop_NTPase"/>
</dbReference>